<dbReference type="EMBL" id="ML769892">
    <property type="protein sequence ID" value="KAE9386301.1"/>
    <property type="molecule type" value="Genomic_DNA"/>
</dbReference>
<proteinExistence type="predicted"/>
<dbReference type="Proteomes" id="UP000799118">
    <property type="component" value="Unassembled WGS sequence"/>
</dbReference>
<dbReference type="AlphaFoldDB" id="A0A6A4GKW3"/>
<sequence>MSRWIRCIIVGFLPLSLDNYHITLSKNLFRYSANLSVLLLLILPLHRLQGLQMGKIDGSESKRLLRLHITRSMPVIRPTRHPFSSNAEFLQGGMTLATLTGIRSQVLVKSTTPPSLIVVGEDRCVAV</sequence>
<protein>
    <submittedName>
        <fullName evidence="1">Uncharacterized protein</fullName>
    </submittedName>
</protein>
<evidence type="ECO:0000313" key="2">
    <source>
        <dbReference type="Proteomes" id="UP000799118"/>
    </source>
</evidence>
<keyword evidence="2" id="KW-1185">Reference proteome</keyword>
<name>A0A6A4GKW3_9AGAR</name>
<organism evidence="1 2">
    <name type="scientific">Gymnopus androsaceus JB14</name>
    <dbReference type="NCBI Taxonomy" id="1447944"/>
    <lineage>
        <taxon>Eukaryota</taxon>
        <taxon>Fungi</taxon>
        <taxon>Dikarya</taxon>
        <taxon>Basidiomycota</taxon>
        <taxon>Agaricomycotina</taxon>
        <taxon>Agaricomycetes</taxon>
        <taxon>Agaricomycetidae</taxon>
        <taxon>Agaricales</taxon>
        <taxon>Marasmiineae</taxon>
        <taxon>Omphalotaceae</taxon>
        <taxon>Gymnopus</taxon>
    </lineage>
</organism>
<accession>A0A6A4GKW3</accession>
<evidence type="ECO:0000313" key="1">
    <source>
        <dbReference type="EMBL" id="KAE9386301.1"/>
    </source>
</evidence>
<reference evidence="1" key="1">
    <citation type="journal article" date="2019" name="Environ. Microbiol.">
        <title>Fungal ecological strategies reflected in gene transcription - a case study of two litter decomposers.</title>
        <authorList>
            <person name="Barbi F."/>
            <person name="Kohler A."/>
            <person name="Barry K."/>
            <person name="Baskaran P."/>
            <person name="Daum C."/>
            <person name="Fauchery L."/>
            <person name="Ihrmark K."/>
            <person name="Kuo A."/>
            <person name="LaButti K."/>
            <person name="Lipzen A."/>
            <person name="Morin E."/>
            <person name="Grigoriev I.V."/>
            <person name="Henrissat B."/>
            <person name="Lindahl B."/>
            <person name="Martin F."/>
        </authorList>
    </citation>
    <scope>NUCLEOTIDE SEQUENCE</scope>
    <source>
        <strain evidence="1">JB14</strain>
    </source>
</reference>
<gene>
    <name evidence="1" type="ORF">BT96DRAFT_1006229</name>
</gene>